<evidence type="ECO:0000256" key="1">
    <source>
        <dbReference type="ARBA" id="ARBA00001974"/>
    </source>
</evidence>
<dbReference type="PANTHER" id="PTHR43884:SF19">
    <property type="entry name" value="ACYL-COA DEHYDROGENASE FADE4-RELATED"/>
    <property type="match status" value="1"/>
</dbReference>
<feature type="domain" description="Acyl-CoA oxidase/dehydrogenase middle" evidence="7">
    <location>
        <begin position="135"/>
        <end position="231"/>
    </location>
</feature>
<organism evidence="8">
    <name type="scientific">Streptomyces kanamyceticus</name>
    <dbReference type="NCBI Taxonomy" id="1967"/>
    <lineage>
        <taxon>Bacteria</taxon>
        <taxon>Bacillati</taxon>
        <taxon>Actinomycetota</taxon>
        <taxon>Actinomycetes</taxon>
        <taxon>Kitasatosporales</taxon>
        <taxon>Streptomycetaceae</taxon>
        <taxon>Streptomyces</taxon>
    </lineage>
</organism>
<evidence type="ECO:0000256" key="2">
    <source>
        <dbReference type="ARBA" id="ARBA00009347"/>
    </source>
</evidence>
<proteinExistence type="inferred from homology"/>
<dbReference type="SUPFAM" id="SSF47203">
    <property type="entry name" value="Acyl-CoA dehydrogenase C-terminal domain-like"/>
    <property type="match status" value="1"/>
</dbReference>
<dbReference type="GO" id="GO:0050660">
    <property type="term" value="F:flavin adenine dinucleotide binding"/>
    <property type="evidence" value="ECO:0007669"/>
    <property type="project" value="InterPro"/>
</dbReference>
<dbReference type="InterPro" id="IPR046373">
    <property type="entry name" value="Acyl-CoA_Oxase/DH_mid-dom_sf"/>
</dbReference>
<dbReference type="Gene3D" id="1.20.140.10">
    <property type="entry name" value="Butyryl-CoA Dehydrogenase, subunit A, domain 3"/>
    <property type="match status" value="1"/>
</dbReference>
<dbReference type="GO" id="GO:0005886">
    <property type="term" value="C:plasma membrane"/>
    <property type="evidence" value="ECO:0007669"/>
    <property type="project" value="TreeGrafter"/>
</dbReference>
<dbReference type="SUPFAM" id="SSF56645">
    <property type="entry name" value="Acyl-CoA dehydrogenase NM domain-like"/>
    <property type="match status" value="1"/>
</dbReference>
<reference evidence="8" key="2">
    <citation type="submission" date="2021-06" db="EMBL/GenBank/DDBJ databases">
        <authorList>
            <person name="Alferova V.A."/>
            <person name="Mardanov A.V."/>
            <person name="Beletsky A.V."/>
            <person name="Ravin N.V."/>
            <person name="Osterman I.A."/>
            <person name="Terekhov S.S."/>
        </authorList>
    </citation>
    <scope>NUCLEOTIDE SEQUENCE</scope>
    <source>
        <strain evidence="8">INA-Ac-5812</strain>
    </source>
</reference>
<keyword evidence="4 5" id="KW-0274">FAD</keyword>
<dbReference type="AlphaFoldDB" id="A0A8F2FA78"/>
<dbReference type="InterPro" id="IPR036250">
    <property type="entry name" value="AcylCo_DH-like_C"/>
</dbReference>
<keyword evidence="5" id="KW-0560">Oxidoreductase</keyword>
<accession>A0A8F2FA78</accession>
<evidence type="ECO:0000259" key="6">
    <source>
        <dbReference type="Pfam" id="PF00441"/>
    </source>
</evidence>
<protein>
    <submittedName>
        <fullName evidence="8">Acyl-CoA dehydrogenase</fullName>
    </submittedName>
</protein>
<dbReference type="Gene3D" id="2.40.110.10">
    <property type="entry name" value="Butyryl-CoA Dehydrogenase, subunit A, domain 2"/>
    <property type="match status" value="1"/>
</dbReference>
<evidence type="ECO:0000313" key="8">
    <source>
        <dbReference type="EMBL" id="QWT72277.1"/>
    </source>
</evidence>
<comment type="cofactor">
    <cofactor evidence="1 5">
        <name>FAD</name>
        <dbReference type="ChEBI" id="CHEBI:57692"/>
    </cofactor>
</comment>
<dbReference type="Pfam" id="PF02770">
    <property type="entry name" value="Acyl-CoA_dh_M"/>
    <property type="match status" value="1"/>
</dbReference>
<evidence type="ECO:0000256" key="3">
    <source>
        <dbReference type="ARBA" id="ARBA00022630"/>
    </source>
</evidence>
<feature type="domain" description="Acyl-CoA dehydrogenase/oxidase C-terminal" evidence="6">
    <location>
        <begin position="243"/>
        <end position="380"/>
    </location>
</feature>
<keyword evidence="3 5" id="KW-0285">Flavoprotein</keyword>
<dbReference type="InterPro" id="IPR009075">
    <property type="entry name" value="AcylCo_DH/oxidase_C"/>
</dbReference>
<dbReference type="EMBL" id="MZ394730">
    <property type="protein sequence ID" value="QWT72277.1"/>
    <property type="molecule type" value="Genomic_DNA"/>
</dbReference>
<dbReference type="RefSeq" id="WP_399933654.1">
    <property type="nucleotide sequence ID" value="NZ_CP172446.1"/>
</dbReference>
<reference evidence="8" key="1">
    <citation type="journal article" date="2021" name="Angew. Chem. Int. Ed. Engl.">
        <title>Gausemycins A,B - cyclic lipoglycopeptides from Streptomyces sp.</title>
        <authorList>
            <person name="Tyurin A."/>
            <person name="Alferova V."/>
            <person name="Paramonov A."/>
            <person name="Shuvalov M."/>
            <person name="Kudryakova G."/>
            <person name="Rogozhin E."/>
            <person name="Zherebker A."/>
            <person name="Brylev V."/>
            <person name="Chistov A."/>
            <person name="Baranova A."/>
            <person name="Birykov M."/>
            <person name="Ivanov I."/>
            <person name="Prokhorenko I."/>
            <person name="Grammatikova N."/>
            <person name="Kravchenko T."/>
            <person name="Isakova E."/>
            <person name="Mirchink E."/>
            <person name="Gladkikh E."/>
            <person name="Svirshchevskaya E."/>
            <person name="Mardanov A."/>
            <person name="Beletsky A."/>
            <person name="Kocharovskaya M."/>
            <person name="Kulyaeva V."/>
            <person name="Shashkov A."/>
            <person name="Nifantiev N."/>
            <person name="Apt A."/>
            <person name="Majorov K."/>
            <person name="Efimova S."/>
            <person name="Ravin N."/>
            <person name="Nikolaev E."/>
            <person name="Ostroumova O."/>
            <person name="Katrukha G."/>
            <person name="Lapchinskaya O."/>
            <person name="Dontsova O."/>
            <person name="Terekhov S."/>
            <person name="Osterman I."/>
            <person name="Shenkarev Z."/>
            <person name="Korshun V.A."/>
        </authorList>
    </citation>
    <scope>NUCLEOTIDE SEQUENCE</scope>
    <source>
        <strain evidence="8">INA-Ac-5812</strain>
    </source>
</reference>
<evidence type="ECO:0000256" key="5">
    <source>
        <dbReference type="RuleBase" id="RU362125"/>
    </source>
</evidence>
<gene>
    <name evidence="8" type="primary">orf21</name>
</gene>
<name>A0A8F2FA78_STRKN</name>
<dbReference type="GO" id="GO:0003995">
    <property type="term" value="F:acyl-CoA dehydrogenase activity"/>
    <property type="evidence" value="ECO:0007669"/>
    <property type="project" value="TreeGrafter"/>
</dbReference>
<evidence type="ECO:0000259" key="7">
    <source>
        <dbReference type="Pfam" id="PF02770"/>
    </source>
</evidence>
<dbReference type="InterPro" id="IPR006091">
    <property type="entry name" value="Acyl-CoA_Oxase/DH_mid-dom"/>
</dbReference>
<comment type="similarity">
    <text evidence="2 5">Belongs to the acyl-CoA dehydrogenase family.</text>
</comment>
<dbReference type="CDD" id="cd00567">
    <property type="entry name" value="ACAD"/>
    <property type="match status" value="1"/>
</dbReference>
<dbReference type="InterPro" id="IPR009100">
    <property type="entry name" value="AcylCoA_DH/oxidase_NM_dom_sf"/>
</dbReference>
<sequence length="581" mass="62606">MTADSRGAGPALDAPTLVDTLENRLGDPFDDANPLGFAALLRADERGEMCAAGERALDEHGLNADFVPTALGGRLSRIDELVAALRAVYRRDPCLGLGYGMSSFIAAVNVWLAGDERQQRATARLLLCDRRIAAAYHELAHGNDMAGVECAVAETGAGRVLRGRKEVVTNIRRADALVVFARTDDRRGSRSHSQVLVDKRDLDLARVHDLPRFPSSGMRGVQLHGIEFDDCPLPPGSVLGRTGGGLETALRSFQITRTVLPAVMCGPVETGLRVTLRHLLGRSLYGRSALDLPYLRSTLAGAYADLLAVECLSATVLRAVHVLPAEVSVLASVFKHFGSALLLDVMYTLSELMGAHFYLRGGPSAIFQKLLRDVRVVSFGHAARGACESNVLPQLPVLARRSWASPRPQRAPEELFRLDAPLPPLRFDRLKLSGSGNDHLTGTLRASVPELSGRSAELGALFLTEHEALTRDCRALPPSELGVTTGAHASELVTRAGHLLAASACLGVWRHNRHRGGAQSDPRWLQALLTRLHGRLTGRPTALPDELAEPLVTELLDRLAAGRSFDLTGRRLPDGTRGATP</sequence>
<dbReference type="InterPro" id="IPR037069">
    <property type="entry name" value="AcylCoA_DH/ox_N_sf"/>
</dbReference>
<dbReference type="Gene3D" id="1.10.540.10">
    <property type="entry name" value="Acyl-CoA dehydrogenase/oxidase, N-terminal domain"/>
    <property type="match status" value="1"/>
</dbReference>
<dbReference type="PANTHER" id="PTHR43884">
    <property type="entry name" value="ACYL-COA DEHYDROGENASE"/>
    <property type="match status" value="1"/>
</dbReference>
<evidence type="ECO:0000256" key="4">
    <source>
        <dbReference type="ARBA" id="ARBA00022827"/>
    </source>
</evidence>
<dbReference type="Pfam" id="PF00441">
    <property type="entry name" value="Acyl-CoA_dh_1"/>
    <property type="match status" value="1"/>
</dbReference>